<dbReference type="InterPro" id="IPR011991">
    <property type="entry name" value="ArsR-like_HTH"/>
</dbReference>
<evidence type="ECO:0000313" key="7">
    <source>
        <dbReference type="Proteomes" id="UP000183894"/>
    </source>
</evidence>
<dbReference type="InterPro" id="IPR006037">
    <property type="entry name" value="RCK_C"/>
</dbReference>
<protein>
    <submittedName>
        <fullName evidence="6">DNA-binding transcriptional regulator, Lrp family</fullName>
    </submittedName>
</protein>
<dbReference type="OrthoDB" id="6762at2157"/>
<name>A0A1H7G272_HALLR</name>
<dbReference type="InterPro" id="IPR000485">
    <property type="entry name" value="AsnC-type_HTH_dom"/>
</dbReference>
<dbReference type="GO" id="GO:0043565">
    <property type="term" value="F:sequence-specific DNA binding"/>
    <property type="evidence" value="ECO:0007669"/>
    <property type="project" value="InterPro"/>
</dbReference>
<dbReference type="PRINTS" id="PR00033">
    <property type="entry name" value="HTHASNC"/>
</dbReference>
<evidence type="ECO:0000256" key="2">
    <source>
        <dbReference type="ARBA" id="ARBA00023125"/>
    </source>
</evidence>
<dbReference type="SUPFAM" id="SSF116726">
    <property type="entry name" value="TrkA C-terminal domain-like"/>
    <property type="match status" value="1"/>
</dbReference>
<keyword evidence="3" id="KW-0804">Transcription</keyword>
<dbReference type="SMART" id="SM00344">
    <property type="entry name" value="HTH_ASNC"/>
    <property type="match status" value="1"/>
</dbReference>
<dbReference type="GO" id="GO:0043200">
    <property type="term" value="P:response to amino acid"/>
    <property type="evidence" value="ECO:0007669"/>
    <property type="project" value="TreeGrafter"/>
</dbReference>
<sequence>MVYGLDDIDRSILYHLSRDARRNSATDIADHVRVSAQTVRNRIKQLEESGVIKGYHPQIDYERADGLLTNLFMCTTSASDRERLARQALQIPGVVNIREIMTGHTDLRITAIGQDTDEISQIARAITDLGIDIEEEDLVRREHVSPYRKFDSDGAQQGPAITDFLSLAGDAELLEITVEEGADIAGKTLEEANANDLLDEDVLVITIERDDVIITPRGKTTVKAGDAVTLLLRGDADAEFGTTFGAGAED</sequence>
<organism evidence="6 7">
    <name type="scientific">Haloferax larsenii</name>
    <dbReference type="NCBI Taxonomy" id="302484"/>
    <lineage>
        <taxon>Archaea</taxon>
        <taxon>Methanobacteriati</taxon>
        <taxon>Methanobacteriota</taxon>
        <taxon>Stenosarchaea group</taxon>
        <taxon>Halobacteria</taxon>
        <taxon>Halobacteriales</taxon>
        <taxon>Haloferacaceae</taxon>
        <taxon>Haloferax</taxon>
    </lineage>
</organism>
<feature type="domain" description="RCK C-terminal" evidence="5">
    <location>
        <begin position="162"/>
        <end position="247"/>
    </location>
</feature>
<dbReference type="RefSeq" id="WP_074791299.1">
    <property type="nucleotide sequence ID" value="NZ_FOAD01000001.1"/>
</dbReference>
<gene>
    <name evidence="6" type="ORF">SAMN04488691_101196</name>
</gene>
<dbReference type="Gene3D" id="1.10.10.10">
    <property type="entry name" value="Winged helix-like DNA-binding domain superfamily/Winged helix DNA-binding domain"/>
    <property type="match status" value="1"/>
</dbReference>
<dbReference type="AlphaFoldDB" id="A0A1H7G272"/>
<evidence type="ECO:0000256" key="1">
    <source>
        <dbReference type="ARBA" id="ARBA00023015"/>
    </source>
</evidence>
<dbReference type="InterPro" id="IPR036388">
    <property type="entry name" value="WH-like_DNA-bd_sf"/>
</dbReference>
<keyword evidence="2 6" id="KW-0238">DNA-binding</keyword>
<dbReference type="PROSITE" id="PS50956">
    <property type="entry name" value="HTH_ASNC_2"/>
    <property type="match status" value="1"/>
</dbReference>
<dbReference type="PANTHER" id="PTHR30154:SF34">
    <property type="entry name" value="TRANSCRIPTIONAL REGULATOR AZLB"/>
    <property type="match status" value="1"/>
</dbReference>
<dbReference type="Pfam" id="PF13412">
    <property type="entry name" value="HTH_24"/>
    <property type="match status" value="1"/>
</dbReference>
<keyword evidence="1" id="KW-0805">Transcription regulation</keyword>
<evidence type="ECO:0000313" key="6">
    <source>
        <dbReference type="EMBL" id="SEK32453.1"/>
    </source>
</evidence>
<dbReference type="GO" id="GO:0006813">
    <property type="term" value="P:potassium ion transport"/>
    <property type="evidence" value="ECO:0007669"/>
    <property type="project" value="InterPro"/>
</dbReference>
<dbReference type="GO" id="GO:0008324">
    <property type="term" value="F:monoatomic cation transmembrane transporter activity"/>
    <property type="evidence" value="ECO:0007669"/>
    <property type="project" value="InterPro"/>
</dbReference>
<dbReference type="PANTHER" id="PTHR30154">
    <property type="entry name" value="LEUCINE-RESPONSIVE REGULATORY PROTEIN"/>
    <property type="match status" value="1"/>
</dbReference>
<proteinExistence type="predicted"/>
<reference evidence="6 7" key="1">
    <citation type="submission" date="2016-10" db="EMBL/GenBank/DDBJ databases">
        <authorList>
            <person name="de Groot N.N."/>
        </authorList>
    </citation>
    <scope>NUCLEOTIDE SEQUENCE [LARGE SCALE GENOMIC DNA]</scope>
    <source>
        <strain evidence="6 7">CDM_5</strain>
    </source>
</reference>
<dbReference type="PROSITE" id="PS51202">
    <property type="entry name" value="RCK_C"/>
    <property type="match status" value="1"/>
</dbReference>
<dbReference type="Pfam" id="PF02080">
    <property type="entry name" value="TrkA_C"/>
    <property type="match status" value="1"/>
</dbReference>
<dbReference type="GO" id="GO:0005829">
    <property type="term" value="C:cytosol"/>
    <property type="evidence" value="ECO:0007669"/>
    <property type="project" value="TreeGrafter"/>
</dbReference>
<dbReference type="Gene3D" id="3.30.70.1450">
    <property type="entry name" value="Regulator of K+ conductance, C-terminal domain"/>
    <property type="match status" value="1"/>
</dbReference>
<dbReference type="InterPro" id="IPR036721">
    <property type="entry name" value="RCK_C_sf"/>
</dbReference>
<evidence type="ECO:0000259" key="4">
    <source>
        <dbReference type="PROSITE" id="PS50956"/>
    </source>
</evidence>
<accession>A0A1H7G272</accession>
<evidence type="ECO:0000259" key="5">
    <source>
        <dbReference type="PROSITE" id="PS51202"/>
    </source>
</evidence>
<dbReference type="SUPFAM" id="SSF46785">
    <property type="entry name" value="Winged helix' DNA-binding domain"/>
    <property type="match status" value="1"/>
</dbReference>
<dbReference type="CDD" id="cd00090">
    <property type="entry name" value="HTH_ARSR"/>
    <property type="match status" value="1"/>
</dbReference>
<dbReference type="InterPro" id="IPR036390">
    <property type="entry name" value="WH_DNA-bd_sf"/>
</dbReference>
<dbReference type="Proteomes" id="UP000183894">
    <property type="component" value="Unassembled WGS sequence"/>
</dbReference>
<dbReference type="InterPro" id="IPR019888">
    <property type="entry name" value="Tscrpt_reg_AsnC-like"/>
</dbReference>
<feature type="domain" description="HTH asnC-type" evidence="4">
    <location>
        <begin position="5"/>
        <end position="68"/>
    </location>
</feature>
<dbReference type="EMBL" id="FOAD01000001">
    <property type="protein sequence ID" value="SEK32453.1"/>
    <property type="molecule type" value="Genomic_DNA"/>
</dbReference>
<evidence type="ECO:0000256" key="3">
    <source>
        <dbReference type="ARBA" id="ARBA00023163"/>
    </source>
</evidence>